<proteinExistence type="predicted"/>
<dbReference type="RefSeq" id="WP_094011964.1">
    <property type="nucleotide sequence ID" value="NZ_FOEQ01000009.1"/>
</dbReference>
<evidence type="ECO:0000313" key="2">
    <source>
        <dbReference type="Proteomes" id="UP000199221"/>
    </source>
</evidence>
<name>A0A1H9Q649_9PSED</name>
<accession>A0A1H9Q649</accession>
<dbReference type="EMBL" id="FOEQ01000009">
    <property type="protein sequence ID" value="SER55917.1"/>
    <property type="molecule type" value="Genomic_DNA"/>
</dbReference>
<protein>
    <submittedName>
        <fullName evidence="1">Uncharacterized protein</fullName>
    </submittedName>
</protein>
<dbReference type="Proteomes" id="UP000199221">
    <property type="component" value="Unassembled WGS sequence"/>
</dbReference>
<gene>
    <name evidence="1" type="ORF">SAMN05216230_109112</name>
</gene>
<dbReference type="AlphaFoldDB" id="A0A1H9Q649"/>
<reference evidence="1 2" key="1">
    <citation type="submission" date="2016-10" db="EMBL/GenBank/DDBJ databases">
        <authorList>
            <person name="de Groot N.N."/>
        </authorList>
    </citation>
    <scope>NUCLEOTIDE SEQUENCE [LARGE SCALE GENOMIC DNA]</scope>
    <source>
        <strain evidence="1 2">LMG 27941</strain>
    </source>
</reference>
<evidence type="ECO:0000313" key="1">
    <source>
        <dbReference type="EMBL" id="SER55917.1"/>
    </source>
</evidence>
<sequence length="97" mass="10856">MYFLLVRRRERGVAIPNEKLAKVKPLRADVHLHECHSAALGRCCIEAWVFNPAPGEDIIPRLLDAKVNGMGSLGLNITGVEDVDGVLYAQSWWCRVE</sequence>
<organism evidence="1 2">
    <name type="scientific">Pseudomonas soli</name>
    <dbReference type="NCBI Taxonomy" id="1306993"/>
    <lineage>
        <taxon>Bacteria</taxon>
        <taxon>Pseudomonadati</taxon>
        <taxon>Pseudomonadota</taxon>
        <taxon>Gammaproteobacteria</taxon>
        <taxon>Pseudomonadales</taxon>
        <taxon>Pseudomonadaceae</taxon>
        <taxon>Pseudomonas</taxon>
    </lineage>
</organism>